<evidence type="ECO:0000313" key="3">
    <source>
        <dbReference type="EMBL" id="MES0872712.1"/>
    </source>
</evidence>
<comment type="caution">
    <text evidence="3">The sequence shown here is derived from an EMBL/GenBank/DDBJ whole genome shotgun (WGS) entry which is preliminary data.</text>
</comment>
<protein>
    <submittedName>
        <fullName evidence="3">TadE/TadG family type IV pilus assembly protein</fullName>
    </submittedName>
</protein>
<sequence length="168" mass="18003">MTAGRAVARRWGTHWRQSGAAVVEFAFVFPILFLLVYGVIVYAYIYVLKQSIVYAAQEAAEAAVAVDPAIDDAFTRQQAVVRATAVSALSWLPVSQRARVVGTAGERVEVSLCPAGTPDCPVDGDALRVTLRFDLANPSSLFPVLNLYIVGTVPPLPDTLTATAVVRI</sequence>
<gene>
    <name evidence="3" type="ORF">ABSH63_01620</name>
</gene>
<name>A0ABV2A632_9GAMM</name>
<accession>A0ABV2A632</accession>
<keyword evidence="4" id="KW-1185">Reference proteome</keyword>
<feature type="domain" description="TadE-like" evidence="2">
    <location>
        <begin position="19"/>
        <end position="60"/>
    </location>
</feature>
<evidence type="ECO:0000256" key="1">
    <source>
        <dbReference type="SAM" id="Phobius"/>
    </source>
</evidence>
<proteinExistence type="predicted"/>
<dbReference type="InterPro" id="IPR012495">
    <property type="entry name" value="TadE-like_dom"/>
</dbReference>
<dbReference type="EMBL" id="JBEPIJ010000001">
    <property type="protein sequence ID" value="MES0872712.1"/>
    <property type="molecule type" value="Genomic_DNA"/>
</dbReference>
<reference evidence="3 4" key="1">
    <citation type="submission" date="2024-06" db="EMBL/GenBank/DDBJ databases">
        <authorList>
            <person name="Li Z."/>
            <person name="Jiang Y."/>
        </authorList>
    </citation>
    <scope>NUCLEOTIDE SEQUENCE [LARGE SCALE GENOMIC DNA]</scope>
    <source>
        <strain evidence="3 4">HSW-8</strain>
    </source>
</reference>
<dbReference type="RefSeq" id="WP_352886804.1">
    <property type="nucleotide sequence ID" value="NZ_JBEPIJ010000001.1"/>
</dbReference>
<dbReference type="Pfam" id="PF07811">
    <property type="entry name" value="TadE"/>
    <property type="match status" value="1"/>
</dbReference>
<keyword evidence="1" id="KW-0812">Transmembrane</keyword>
<organism evidence="3 4">
    <name type="scientific">Sinimarinibacterium thermocellulolyticum</name>
    <dbReference type="NCBI Taxonomy" id="3170016"/>
    <lineage>
        <taxon>Bacteria</taxon>
        <taxon>Pseudomonadati</taxon>
        <taxon>Pseudomonadota</taxon>
        <taxon>Gammaproteobacteria</taxon>
        <taxon>Nevskiales</taxon>
        <taxon>Nevskiaceae</taxon>
        <taxon>Sinimarinibacterium</taxon>
    </lineage>
</organism>
<keyword evidence="1" id="KW-0472">Membrane</keyword>
<evidence type="ECO:0000313" key="4">
    <source>
        <dbReference type="Proteomes" id="UP001465331"/>
    </source>
</evidence>
<feature type="transmembrane region" description="Helical" evidence="1">
    <location>
        <begin position="21"/>
        <end position="45"/>
    </location>
</feature>
<evidence type="ECO:0000259" key="2">
    <source>
        <dbReference type="Pfam" id="PF07811"/>
    </source>
</evidence>
<keyword evidence="1" id="KW-1133">Transmembrane helix</keyword>
<dbReference type="Proteomes" id="UP001465331">
    <property type="component" value="Unassembled WGS sequence"/>
</dbReference>